<name>G2PHG1_STRV4</name>
<gene>
    <name evidence="1" type="ORF">Strvi_0030</name>
</gene>
<proteinExistence type="predicted"/>
<organism evidence="1 2">
    <name type="scientific">Streptomyces violaceusniger (strain Tu 4113)</name>
    <dbReference type="NCBI Taxonomy" id="653045"/>
    <lineage>
        <taxon>Bacteria</taxon>
        <taxon>Bacillati</taxon>
        <taxon>Actinomycetota</taxon>
        <taxon>Actinomycetes</taxon>
        <taxon>Kitasatosporales</taxon>
        <taxon>Streptomycetaceae</taxon>
        <taxon>Streptomyces</taxon>
        <taxon>Streptomyces violaceusniger group</taxon>
    </lineage>
</organism>
<dbReference type="HOGENOM" id="CLU_1102326_0_0_11"/>
<sequence>MAGERRASRAETIRGVALVEYCEPEVPEWEPQPPCGPDPVTRVAVGLKDCLCNGLDACDRPVCWCCVVNEGEVATADWCACDCKTPCCKEADPKDLAQHLPQMEGLAPAAEVDEKEPAWQGMAWVRVASQQWIPQGGRQQVVTAGGGNCGGGGLWRVTYNFGVLRCAKGTSKDGRPVPCEPREQDAFVALADAEVMRWVVGCCPALRGLPVQAAQWSPLPRQGACAGGVMALTVDLRQPTDSAGCPVPQPYC</sequence>
<accession>G2PHG1</accession>
<dbReference type="KEGG" id="svl:Strvi_0030"/>
<dbReference type="eggNOG" id="ENOG502ZSTX">
    <property type="taxonomic scope" value="Bacteria"/>
</dbReference>
<evidence type="ECO:0000313" key="1">
    <source>
        <dbReference type="EMBL" id="AEM88807.1"/>
    </source>
</evidence>
<evidence type="ECO:0000313" key="2">
    <source>
        <dbReference type="Proteomes" id="UP000008703"/>
    </source>
</evidence>
<keyword evidence="1" id="KW-0614">Plasmid</keyword>
<reference evidence="1" key="1">
    <citation type="submission" date="2011-08" db="EMBL/GenBank/DDBJ databases">
        <title>Complete sequence of plasmid 2 of Streptomyces violaceusniger Tu 4113.</title>
        <authorList>
            <consortium name="US DOE Joint Genome Institute"/>
            <person name="Lucas S."/>
            <person name="Han J."/>
            <person name="Lapidus A."/>
            <person name="Cheng J.-F."/>
            <person name="Goodwin L."/>
            <person name="Pitluck S."/>
            <person name="Peters L."/>
            <person name="Ivanova N."/>
            <person name="Daligault H."/>
            <person name="Detter J.C."/>
            <person name="Han C."/>
            <person name="Tapia R."/>
            <person name="Land M."/>
            <person name="Hauser L."/>
            <person name="Kyrpides N."/>
            <person name="Ivanova N."/>
            <person name="Pagani I."/>
            <person name="Hagen A."/>
            <person name="Katz L."/>
            <person name="Fiedler H.-P."/>
            <person name="Keasling J."/>
            <person name="Fortman J."/>
            <person name="Woyke T."/>
        </authorList>
    </citation>
    <scope>NUCLEOTIDE SEQUENCE [LARGE SCALE GENOMIC DNA]</scope>
    <source>
        <strain evidence="1">Tu 4113</strain>
        <plasmid evidence="1">pSTRVI02</plasmid>
    </source>
</reference>
<dbReference type="AlphaFoldDB" id="G2PHG1"/>
<keyword evidence="2" id="KW-1185">Reference proteome</keyword>
<geneLocation type="plasmid" evidence="1 2">
    <name>pSTRVI02</name>
</geneLocation>
<dbReference type="Proteomes" id="UP000008703">
    <property type="component" value="Plasmid pSTRVI02"/>
</dbReference>
<dbReference type="EMBL" id="CP002996">
    <property type="protein sequence ID" value="AEM88807.1"/>
    <property type="molecule type" value="Genomic_DNA"/>
</dbReference>
<dbReference type="RefSeq" id="WP_014043742.1">
    <property type="nucleotide sequence ID" value="NC_015952.1"/>
</dbReference>
<protein>
    <submittedName>
        <fullName evidence="1">Uncharacterized protein</fullName>
    </submittedName>
</protein>